<name>A0A0M3AR81_9SPHN</name>
<reference evidence="1 2" key="1">
    <citation type="submission" date="2015-04" db="EMBL/GenBank/DDBJ databases">
        <title>Genome sequence of aromatic hydrocarbons-degrading Sphingobium chungbukense DJ77.</title>
        <authorList>
            <person name="Kim Y.-C."/>
            <person name="Chae J.-C."/>
        </authorList>
    </citation>
    <scope>NUCLEOTIDE SEQUENCE [LARGE SCALE GENOMIC DNA]</scope>
    <source>
        <strain evidence="1 2">DJ77</strain>
    </source>
</reference>
<protein>
    <submittedName>
        <fullName evidence="1">Uncharacterized protein</fullName>
    </submittedName>
</protein>
<sequence length="120" mass="12799">MPAILLPEGKQSYQNALGLPLVGGKLYTYLAGTSTPATTWADPAKTVPNANPVILDTRGEATIFWDGNYKIVLKDASDVTIWTVDNATTVIDTGAFSPTQLTDLFNAMQAQGLFDGFMGV</sequence>
<dbReference type="EMBL" id="LBIC01000003">
    <property type="protein sequence ID" value="KKW92697.1"/>
    <property type="molecule type" value="Genomic_DNA"/>
</dbReference>
<dbReference type="RefSeq" id="WP_046762913.1">
    <property type="nucleotide sequence ID" value="NZ_LBIC01000003.1"/>
</dbReference>
<comment type="caution">
    <text evidence="1">The sequence shown here is derived from an EMBL/GenBank/DDBJ whole genome shotgun (WGS) entry which is preliminary data.</text>
</comment>
<evidence type="ECO:0000313" key="1">
    <source>
        <dbReference type="EMBL" id="KKW92697.1"/>
    </source>
</evidence>
<evidence type="ECO:0000313" key="2">
    <source>
        <dbReference type="Proteomes" id="UP000033874"/>
    </source>
</evidence>
<gene>
    <name evidence="1" type="ORF">YP76_07125</name>
</gene>
<dbReference type="STRING" id="56193.YP76_07125"/>
<dbReference type="PATRIC" id="fig|56193.3.peg.1476"/>
<organism evidence="1 2">
    <name type="scientific">Sphingobium chungbukense</name>
    <dbReference type="NCBI Taxonomy" id="56193"/>
    <lineage>
        <taxon>Bacteria</taxon>
        <taxon>Pseudomonadati</taxon>
        <taxon>Pseudomonadota</taxon>
        <taxon>Alphaproteobacteria</taxon>
        <taxon>Sphingomonadales</taxon>
        <taxon>Sphingomonadaceae</taxon>
        <taxon>Sphingobium</taxon>
    </lineage>
</organism>
<keyword evidence="2" id="KW-1185">Reference proteome</keyword>
<dbReference type="AlphaFoldDB" id="A0A0M3AR81"/>
<accession>A0A0M3AR81</accession>
<proteinExistence type="predicted"/>
<dbReference type="Proteomes" id="UP000033874">
    <property type="component" value="Unassembled WGS sequence"/>
</dbReference>